<dbReference type="EMBL" id="CP036348">
    <property type="protein sequence ID" value="QDV67187.1"/>
    <property type="molecule type" value="Genomic_DNA"/>
</dbReference>
<proteinExistence type="predicted"/>
<sequence>MIVVLATGISGTEFAFDPGTLLNVSDTAAARLIAGGLANPVVDADIDPAKVKTLPRSRRQSVAPSVVDASNTVDNIDTNSMDVDVDLADLVDYGLDPKVHAKLIAGLAELDATTRPSTGRQLIQWSADNGGMDELAGVGAASVRDIHVVFRSLGLIR</sequence>
<dbReference type="RefSeq" id="WP_145090927.1">
    <property type="nucleotide sequence ID" value="NZ_CP036348.1"/>
</dbReference>
<evidence type="ECO:0000313" key="1">
    <source>
        <dbReference type="EMBL" id="QDV67187.1"/>
    </source>
</evidence>
<dbReference type="Proteomes" id="UP000315082">
    <property type="component" value="Chromosome"/>
</dbReference>
<keyword evidence="2" id="KW-1185">Reference proteome</keyword>
<gene>
    <name evidence="1" type="ORF">Poly24_08790</name>
</gene>
<dbReference type="KEGG" id="rcf:Poly24_08790"/>
<name>A0A518JNR2_9BACT</name>
<dbReference type="AlphaFoldDB" id="A0A518JNR2"/>
<protein>
    <submittedName>
        <fullName evidence="1">Uncharacterized protein</fullName>
    </submittedName>
</protein>
<evidence type="ECO:0000313" key="2">
    <source>
        <dbReference type="Proteomes" id="UP000315082"/>
    </source>
</evidence>
<organism evidence="1 2">
    <name type="scientific">Rosistilla carotiformis</name>
    <dbReference type="NCBI Taxonomy" id="2528017"/>
    <lineage>
        <taxon>Bacteria</taxon>
        <taxon>Pseudomonadati</taxon>
        <taxon>Planctomycetota</taxon>
        <taxon>Planctomycetia</taxon>
        <taxon>Pirellulales</taxon>
        <taxon>Pirellulaceae</taxon>
        <taxon>Rosistilla</taxon>
    </lineage>
</organism>
<accession>A0A518JNR2</accession>
<reference evidence="1 2" key="1">
    <citation type="submission" date="2019-02" db="EMBL/GenBank/DDBJ databases">
        <title>Deep-cultivation of Planctomycetes and their phenomic and genomic characterization uncovers novel biology.</title>
        <authorList>
            <person name="Wiegand S."/>
            <person name="Jogler M."/>
            <person name="Boedeker C."/>
            <person name="Pinto D."/>
            <person name="Vollmers J."/>
            <person name="Rivas-Marin E."/>
            <person name="Kohn T."/>
            <person name="Peeters S.H."/>
            <person name="Heuer A."/>
            <person name="Rast P."/>
            <person name="Oberbeckmann S."/>
            <person name="Bunk B."/>
            <person name="Jeske O."/>
            <person name="Meyerdierks A."/>
            <person name="Storesund J.E."/>
            <person name="Kallscheuer N."/>
            <person name="Luecker S."/>
            <person name="Lage O.M."/>
            <person name="Pohl T."/>
            <person name="Merkel B.J."/>
            <person name="Hornburger P."/>
            <person name="Mueller R.-W."/>
            <person name="Bruemmer F."/>
            <person name="Labrenz M."/>
            <person name="Spormann A.M."/>
            <person name="Op den Camp H."/>
            <person name="Overmann J."/>
            <person name="Amann R."/>
            <person name="Jetten M.S.M."/>
            <person name="Mascher T."/>
            <person name="Medema M.H."/>
            <person name="Devos D.P."/>
            <person name="Kaster A.-K."/>
            <person name="Ovreas L."/>
            <person name="Rohde M."/>
            <person name="Galperin M.Y."/>
            <person name="Jogler C."/>
        </authorList>
    </citation>
    <scope>NUCLEOTIDE SEQUENCE [LARGE SCALE GENOMIC DNA]</scope>
    <source>
        <strain evidence="1 2">Poly24</strain>
    </source>
</reference>